<name>A0A0F9G712_9ZZZZ</name>
<feature type="non-terminal residue" evidence="1">
    <location>
        <position position="37"/>
    </location>
</feature>
<comment type="caution">
    <text evidence="1">The sequence shown here is derived from an EMBL/GenBank/DDBJ whole genome shotgun (WGS) entry which is preliminary data.</text>
</comment>
<dbReference type="EMBL" id="LAZR01018874">
    <property type="protein sequence ID" value="KKL94634.1"/>
    <property type="molecule type" value="Genomic_DNA"/>
</dbReference>
<accession>A0A0F9G712</accession>
<dbReference type="InterPro" id="IPR016195">
    <property type="entry name" value="Pol/histidinol_Pase-like"/>
</dbReference>
<gene>
    <name evidence="1" type="ORF">LCGC14_1862670</name>
</gene>
<evidence type="ECO:0000313" key="1">
    <source>
        <dbReference type="EMBL" id="KKL94634.1"/>
    </source>
</evidence>
<reference evidence="1" key="1">
    <citation type="journal article" date="2015" name="Nature">
        <title>Complex archaea that bridge the gap between prokaryotes and eukaryotes.</title>
        <authorList>
            <person name="Spang A."/>
            <person name="Saw J.H."/>
            <person name="Jorgensen S.L."/>
            <person name="Zaremba-Niedzwiedzka K."/>
            <person name="Martijn J."/>
            <person name="Lind A.E."/>
            <person name="van Eijk R."/>
            <person name="Schleper C."/>
            <person name="Guy L."/>
            <person name="Ettema T.J."/>
        </authorList>
    </citation>
    <scope>NUCLEOTIDE SEQUENCE</scope>
</reference>
<protein>
    <recommendedName>
        <fullName evidence="2">PHP domain-containing protein</fullName>
    </recommendedName>
</protein>
<dbReference type="SUPFAM" id="SSF89550">
    <property type="entry name" value="PHP domain-like"/>
    <property type="match status" value="1"/>
</dbReference>
<proteinExistence type="predicted"/>
<sequence length="37" mass="4010">MLVARALELGLDAVCITEHNASWEEEALRALVDGTVL</sequence>
<organism evidence="1">
    <name type="scientific">marine sediment metagenome</name>
    <dbReference type="NCBI Taxonomy" id="412755"/>
    <lineage>
        <taxon>unclassified sequences</taxon>
        <taxon>metagenomes</taxon>
        <taxon>ecological metagenomes</taxon>
    </lineage>
</organism>
<evidence type="ECO:0008006" key="2">
    <source>
        <dbReference type="Google" id="ProtNLM"/>
    </source>
</evidence>
<dbReference type="AlphaFoldDB" id="A0A0F9G712"/>